<dbReference type="PANTHER" id="PTHR37422">
    <property type="entry name" value="TEICHURONIC ACID BIOSYNTHESIS PROTEIN TUAE"/>
    <property type="match status" value="1"/>
</dbReference>
<dbReference type="Pfam" id="PF04932">
    <property type="entry name" value="Wzy_C"/>
    <property type="match status" value="1"/>
</dbReference>
<keyword evidence="2 5" id="KW-0812">Transmembrane</keyword>
<evidence type="ECO:0000313" key="7">
    <source>
        <dbReference type="EMBL" id="HIS73448.1"/>
    </source>
</evidence>
<evidence type="ECO:0000256" key="3">
    <source>
        <dbReference type="ARBA" id="ARBA00022989"/>
    </source>
</evidence>
<feature type="transmembrane region" description="Helical" evidence="5">
    <location>
        <begin position="120"/>
        <end position="137"/>
    </location>
</feature>
<feature type="transmembrane region" description="Helical" evidence="5">
    <location>
        <begin position="44"/>
        <end position="74"/>
    </location>
</feature>
<evidence type="ECO:0000256" key="4">
    <source>
        <dbReference type="ARBA" id="ARBA00023136"/>
    </source>
</evidence>
<keyword evidence="3 5" id="KW-1133">Transmembrane helix</keyword>
<reference evidence="7" key="2">
    <citation type="journal article" date="2021" name="PeerJ">
        <title>Extensive microbial diversity within the chicken gut microbiome revealed by metagenomics and culture.</title>
        <authorList>
            <person name="Gilroy R."/>
            <person name="Ravi A."/>
            <person name="Getino M."/>
            <person name="Pursley I."/>
            <person name="Horton D.L."/>
            <person name="Alikhan N.F."/>
            <person name="Baker D."/>
            <person name="Gharbi K."/>
            <person name="Hall N."/>
            <person name="Watson M."/>
            <person name="Adriaenssens E.M."/>
            <person name="Foster-Nyarko E."/>
            <person name="Jarju S."/>
            <person name="Secka A."/>
            <person name="Antonio M."/>
            <person name="Oren A."/>
            <person name="Chaudhuri R.R."/>
            <person name="La Ragione R."/>
            <person name="Hildebrand F."/>
            <person name="Pallen M.J."/>
        </authorList>
    </citation>
    <scope>NUCLEOTIDE SEQUENCE</scope>
    <source>
        <strain evidence="7">CHK152-2871</strain>
    </source>
</reference>
<dbReference type="InterPro" id="IPR007016">
    <property type="entry name" value="O-antigen_ligase-rel_domated"/>
</dbReference>
<proteinExistence type="predicted"/>
<gene>
    <name evidence="7" type="ORF">IAA86_00320</name>
</gene>
<evidence type="ECO:0000256" key="2">
    <source>
        <dbReference type="ARBA" id="ARBA00022692"/>
    </source>
</evidence>
<feature type="transmembrane region" description="Helical" evidence="5">
    <location>
        <begin position="230"/>
        <end position="247"/>
    </location>
</feature>
<reference evidence="7" key="1">
    <citation type="submission" date="2020-10" db="EMBL/GenBank/DDBJ databases">
        <authorList>
            <person name="Gilroy R."/>
        </authorList>
    </citation>
    <scope>NUCLEOTIDE SEQUENCE</scope>
    <source>
        <strain evidence="7">CHK152-2871</strain>
    </source>
</reference>
<keyword evidence="7" id="KW-0436">Ligase</keyword>
<comment type="caution">
    <text evidence="7">The sequence shown here is derived from an EMBL/GenBank/DDBJ whole genome shotgun (WGS) entry which is preliminary data.</text>
</comment>
<evidence type="ECO:0000256" key="1">
    <source>
        <dbReference type="ARBA" id="ARBA00004141"/>
    </source>
</evidence>
<dbReference type="Proteomes" id="UP000886865">
    <property type="component" value="Unassembled WGS sequence"/>
</dbReference>
<dbReference type="InterPro" id="IPR051533">
    <property type="entry name" value="WaaL-like"/>
</dbReference>
<dbReference type="EMBL" id="DVJQ01000002">
    <property type="protein sequence ID" value="HIS73448.1"/>
    <property type="molecule type" value="Genomic_DNA"/>
</dbReference>
<evidence type="ECO:0000259" key="6">
    <source>
        <dbReference type="Pfam" id="PF04932"/>
    </source>
</evidence>
<dbReference type="GO" id="GO:0016020">
    <property type="term" value="C:membrane"/>
    <property type="evidence" value="ECO:0007669"/>
    <property type="project" value="UniProtKB-SubCell"/>
</dbReference>
<feature type="transmembrane region" description="Helical" evidence="5">
    <location>
        <begin position="381"/>
        <end position="399"/>
    </location>
</feature>
<organism evidence="7 8">
    <name type="scientific">Candidatus Galligastranaerophilus intestinavium</name>
    <dbReference type="NCBI Taxonomy" id="2840836"/>
    <lineage>
        <taxon>Bacteria</taxon>
        <taxon>Candidatus Galligastranaerophilus</taxon>
    </lineage>
</organism>
<dbReference type="AlphaFoldDB" id="A0A9D1JXY0"/>
<feature type="transmembrane region" description="Helical" evidence="5">
    <location>
        <begin position="95"/>
        <end position="114"/>
    </location>
</feature>
<comment type="subcellular location">
    <subcellularLocation>
        <location evidence="1">Membrane</location>
        <topology evidence="1">Multi-pass membrane protein</topology>
    </subcellularLocation>
</comment>
<feature type="domain" description="O-antigen ligase-related" evidence="6">
    <location>
        <begin position="236"/>
        <end position="388"/>
    </location>
</feature>
<feature type="transmembrane region" description="Helical" evidence="5">
    <location>
        <begin position="253"/>
        <end position="275"/>
    </location>
</feature>
<dbReference type="PANTHER" id="PTHR37422:SF22">
    <property type="entry name" value="SLR1515 PROTEIN"/>
    <property type="match status" value="1"/>
</dbReference>
<feature type="transmembrane region" description="Helical" evidence="5">
    <location>
        <begin position="203"/>
        <end position="223"/>
    </location>
</feature>
<protein>
    <submittedName>
        <fullName evidence="7">O-antigen ligase family protein</fullName>
    </submittedName>
</protein>
<feature type="transmembrane region" description="Helical" evidence="5">
    <location>
        <begin position="144"/>
        <end position="164"/>
    </location>
</feature>
<keyword evidence="4 5" id="KW-0472">Membrane</keyword>
<feature type="transmembrane region" description="Helical" evidence="5">
    <location>
        <begin position="287"/>
        <end position="306"/>
    </location>
</feature>
<dbReference type="GO" id="GO:0016874">
    <property type="term" value="F:ligase activity"/>
    <property type="evidence" value="ECO:0007669"/>
    <property type="project" value="UniProtKB-KW"/>
</dbReference>
<sequence length="455" mass="51200">MFNRKFGTKSIFISIKNGILYASQNTKTAALIRDSLLFENIDSLLYIFLMLTIVSCAFCDSSYIGIFAICFSVLETFKLFVKKGARTKISLYDKAILVYFAFVVLSLFGSTLFALSLKGFVKTAIYMYFYFSALAYFRDNREKILPTILAIAGIVSFESIIAIIQNNSGILAIAGWQDTSNLDPTQIISRAYGTLKPYNPNLLAGYLVTGISSLWCLFSINLLNKHYKRFLGFLILFLLATVAIIYTGSRGGYLGIAAFYMIFALGIIYYIQNYLGGFRAIRRRYKNLALTLICAALVFIMSNPAITNRILSIFEFRGDSSIAFRMNVYASSFKMFLDNPFLGIGVGNKNFREIYGLYMKSGFDALGAYCVPLEIAVESGIFALISFVTFLVLWLKDALKLVQSAPKRTKIIAFSLILSIFPTMVHGIFDTVWFRPQLQILFWLNVAFLGALKRN</sequence>
<evidence type="ECO:0000256" key="5">
    <source>
        <dbReference type="SAM" id="Phobius"/>
    </source>
</evidence>
<feature type="transmembrane region" description="Helical" evidence="5">
    <location>
        <begin position="411"/>
        <end position="429"/>
    </location>
</feature>
<accession>A0A9D1JXY0</accession>
<evidence type="ECO:0000313" key="8">
    <source>
        <dbReference type="Proteomes" id="UP000886865"/>
    </source>
</evidence>
<name>A0A9D1JXY0_9BACT</name>